<proteinExistence type="predicted"/>
<accession>A0A2P2IXS2</accession>
<reference evidence="1" key="1">
    <citation type="submission" date="2018-02" db="EMBL/GenBank/DDBJ databases">
        <title>Rhizophora mucronata_Transcriptome.</title>
        <authorList>
            <person name="Meera S.P."/>
            <person name="Sreeshan A."/>
            <person name="Augustine A."/>
        </authorList>
    </citation>
    <scope>NUCLEOTIDE SEQUENCE</scope>
    <source>
        <tissue evidence="1">Leaf</tissue>
    </source>
</reference>
<dbReference type="AlphaFoldDB" id="A0A2P2IXS2"/>
<protein>
    <submittedName>
        <fullName evidence="1">Uncharacterized protein</fullName>
    </submittedName>
</protein>
<name>A0A2P2IXS2_RHIMU</name>
<organism evidence="1">
    <name type="scientific">Rhizophora mucronata</name>
    <name type="common">Asiatic mangrove</name>
    <dbReference type="NCBI Taxonomy" id="61149"/>
    <lineage>
        <taxon>Eukaryota</taxon>
        <taxon>Viridiplantae</taxon>
        <taxon>Streptophyta</taxon>
        <taxon>Embryophyta</taxon>
        <taxon>Tracheophyta</taxon>
        <taxon>Spermatophyta</taxon>
        <taxon>Magnoliopsida</taxon>
        <taxon>eudicotyledons</taxon>
        <taxon>Gunneridae</taxon>
        <taxon>Pentapetalae</taxon>
        <taxon>rosids</taxon>
        <taxon>fabids</taxon>
        <taxon>Malpighiales</taxon>
        <taxon>Rhizophoraceae</taxon>
        <taxon>Rhizophora</taxon>
    </lineage>
</organism>
<evidence type="ECO:0000313" key="1">
    <source>
        <dbReference type="EMBL" id="MBW86026.1"/>
    </source>
</evidence>
<sequence length="34" mass="4265">MWKHQLLELSFDFQQYKMQGHFPLALLLPLFEWE</sequence>
<dbReference type="EMBL" id="GGEC01005543">
    <property type="protein sequence ID" value="MBW86026.1"/>
    <property type="molecule type" value="Transcribed_RNA"/>
</dbReference>